<dbReference type="PANTHER" id="PTHR21621:SF0">
    <property type="entry name" value="BETA-CITRYLGLUTAMATE SYNTHASE B-RELATED"/>
    <property type="match status" value="1"/>
</dbReference>
<proteinExistence type="predicted"/>
<dbReference type="Proteomes" id="UP001596175">
    <property type="component" value="Unassembled WGS sequence"/>
</dbReference>
<protein>
    <recommendedName>
        <fullName evidence="3">ATP-grasp domain-containing protein</fullName>
    </recommendedName>
</protein>
<comment type="caution">
    <text evidence="1">The sequence shown here is derived from an EMBL/GenBank/DDBJ whole genome shotgun (WGS) entry which is preliminary data.</text>
</comment>
<name>A0ABV9ZKX6_9PSEU</name>
<keyword evidence="2" id="KW-1185">Reference proteome</keyword>
<dbReference type="SUPFAM" id="SSF56059">
    <property type="entry name" value="Glutathione synthetase ATP-binding domain-like"/>
    <property type="match status" value="1"/>
</dbReference>
<gene>
    <name evidence="1" type="ORF">ACFPK1_28205</name>
</gene>
<sequence length="293" mass="32438">MRDSLDAIGTASTYLSPSAFPRVEFSTGSLVIDEVECWNPEKDLLPCVWWRRLRRAAPSDIRNSPERDLAADETASLIRGVSSVIDCCVDTPNIVARAEEKPYGLHLARKLGFQTPQSLVTNNEDRAREFLRAGRTIAKPLSSGVGLAPYVDLIDDDLLSLVPAAPVLLQHLVEADSDIRIVTVGEYGTAWKRARGADVVDWRATDPAGEEFVRWEGEASREACANAVRLCRAFGLTVSVQDWLKRSEGELVFLEINPQGQWLFLPGAKEVVAPEFAKRLTAHRTPDQGRKDD</sequence>
<dbReference type="Gene3D" id="3.30.470.20">
    <property type="entry name" value="ATP-grasp fold, B domain"/>
    <property type="match status" value="1"/>
</dbReference>
<reference evidence="2" key="1">
    <citation type="journal article" date="2019" name="Int. J. Syst. Evol. Microbiol.">
        <title>The Global Catalogue of Microorganisms (GCM) 10K type strain sequencing project: providing services to taxonomists for standard genome sequencing and annotation.</title>
        <authorList>
            <consortium name="The Broad Institute Genomics Platform"/>
            <consortium name="The Broad Institute Genome Sequencing Center for Infectious Disease"/>
            <person name="Wu L."/>
            <person name="Ma J."/>
        </authorList>
    </citation>
    <scope>NUCLEOTIDE SEQUENCE [LARGE SCALE GENOMIC DNA]</scope>
    <source>
        <strain evidence="2">XZYJ18</strain>
    </source>
</reference>
<evidence type="ECO:0000313" key="2">
    <source>
        <dbReference type="Proteomes" id="UP001596175"/>
    </source>
</evidence>
<dbReference type="PANTHER" id="PTHR21621">
    <property type="entry name" value="RIBOSOMAL PROTEIN S6 MODIFICATION PROTEIN"/>
    <property type="match status" value="1"/>
</dbReference>
<organism evidence="1 2">
    <name type="scientific">Actinomycetospora rhizophila</name>
    <dbReference type="NCBI Taxonomy" id="1416876"/>
    <lineage>
        <taxon>Bacteria</taxon>
        <taxon>Bacillati</taxon>
        <taxon>Actinomycetota</taxon>
        <taxon>Actinomycetes</taxon>
        <taxon>Pseudonocardiales</taxon>
        <taxon>Pseudonocardiaceae</taxon>
        <taxon>Actinomycetospora</taxon>
    </lineage>
</organism>
<evidence type="ECO:0008006" key="3">
    <source>
        <dbReference type="Google" id="ProtNLM"/>
    </source>
</evidence>
<dbReference type="EMBL" id="JBHSKG010000021">
    <property type="protein sequence ID" value="MFC5142143.1"/>
    <property type="molecule type" value="Genomic_DNA"/>
</dbReference>
<evidence type="ECO:0000313" key="1">
    <source>
        <dbReference type="EMBL" id="MFC5142143.1"/>
    </source>
</evidence>
<accession>A0ABV9ZKX6</accession>